<sequence length="303" mass="33576">MKINFTIVFLIISLISAGTANAQSSAVQNALKDVQGQVQDLVTAKDEGQTDDLSLRIETFKKVVDFSISEAKDMKIKLLALDKLSKEVALWRDSIVSSLNKAIDYYEDQKESLDDTNKINLETIKKIASDFKEWRDKNYIAASSEADSYLLILQEQKAVETAMKRSERIRKDVLALLKAKIKGAAQLQELLGDADKKINEAADLNKEANDFFWNQYILPIALRNIENETTTTSSVPAATSTLMNAPLFATSTATSSTSTDANATSSPIFRTSSIKDLVESSLSQIKGAYQIFIEMSNLVRKLL</sequence>
<dbReference type="AlphaFoldDB" id="A0A0G1W9S8"/>
<keyword evidence="1" id="KW-0732">Signal</keyword>
<organism evidence="2 3">
    <name type="scientific">Candidatus Jorgensenbacteria bacterium GW2011_GWB1_50_10</name>
    <dbReference type="NCBI Taxonomy" id="1618665"/>
    <lineage>
        <taxon>Bacteria</taxon>
        <taxon>Candidatus Joergenseniibacteriota</taxon>
    </lineage>
</organism>
<feature type="signal peptide" evidence="1">
    <location>
        <begin position="1"/>
        <end position="22"/>
    </location>
</feature>
<gene>
    <name evidence="2" type="ORF">UY55_C0001G0099</name>
</gene>
<protein>
    <recommendedName>
        <fullName evidence="4">DUF5667 domain-containing protein</fullName>
    </recommendedName>
</protein>
<evidence type="ECO:0000256" key="1">
    <source>
        <dbReference type="SAM" id="SignalP"/>
    </source>
</evidence>
<dbReference type="STRING" id="1618665.UY55_C0001G0099"/>
<evidence type="ECO:0000313" key="2">
    <source>
        <dbReference type="EMBL" id="KKW15345.1"/>
    </source>
</evidence>
<feature type="chain" id="PRO_5002540452" description="DUF5667 domain-containing protein" evidence="1">
    <location>
        <begin position="23"/>
        <end position="303"/>
    </location>
</feature>
<name>A0A0G1W9S8_9BACT</name>
<evidence type="ECO:0008006" key="4">
    <source>
        <dbReference type="Google" id="ProtNLM"/>
    </source>
</evidence>
<accession>A0A0G1W9S8</accession>
<reference evidence="2 3" key="1">
    <citation type="journal article" date="2015" name="Nature">
        <title>rRNA introns, odd ribosomes, and small enigmatic genomes across a large radiation of phyla.</title>
        <authorList>
            <person name="Brown C.T."/>
            <person name="Hug L.A."/>
            <person name="Thomas B.C."/>
            <person name="Sharon I."/>
            <person name="Castelle C.J."/>
            <person name="Singh A."/>
            <person name="Wilkins M.J."/>
            <person name="Williams K.H."/>
            <person name="Banfield J.F."/>
        </authorList>
    </citation>
    <scope>NUCLEOTIDE SEQUENCE [LARGE SCALE GENOMIC DNA]</scope>
</reference>
<dbReference type="Proteomes" id="UP000034224">
    <property type="component" value="Unassembled WGS sequence"/>
</dbReference>
<comment type="caution">
    <text evidence="2">The sequence shown here is derived from an EMBL/GenBank/DDBJ whole genome shotgun (WGS) entry which is preliminary data.</text>
</comment>
<dbReference type="EMBL" id="LCQK01000001">
    <property type="protein sequence ID" value="KKW15345.1"/>
    <property type="molecule type" value="Genomic_DNA"/>
</dbReference>
<proteinExistence type="predicted"/>
<evidence type="ECO:0000313" key="3">
    <source>
        <dbReference type="Proteomes" id="UP000034224"/>
    </source>
</evidence>